<dbReference type="EMBL" id="JAKMXF010000066">
    <property type="protein sequence ID" value="KAI6659222.1"/>
    <property type="molecule type" value="Genomic_DNA"/>
</dbReference>
<dbReference type="PRINTS" id="PR01217">
    <property type="entry name" value="PRICHEXTENSN"/>
</dbReference>
<gene>
    <name evidence="3" type="ORF">LOD99_14895</name>
</gene>
<keyword evidence="2" id="KW-1133">Transmembrane helix</keyword>
<feature type="transmembrane region" description="Helical" evidence="2">
    <location>
        <begin position="426"/>
        <end position="454"/>
    </location>
</feature>
<keyword evidence="2" id="KW-0472">Membrane</keyword>
<sequence length="597" mass="67218">MLPSFEATNICNQRILTDISQTAIDNLVMYSNVLSYQLPGELQIPLITQNESFWLLNSMDTITFDFQYALAKQFWITGIAINQNVPYNPSLETFCNFGIDPNDAQFYAIDNIFDNKVKYLESEYIENDKYSFDPTGRGVNVSVKIAVKPVLSDGIKITKLYGKDNTLPRCVRIDLYGCEMTETSLIYPTILFYNSPIPDVIISTEDTNIHYTGSQTYPDNTIGFKNCSNCEITFFFNSLVNINVIKIHGVSTLTPEAYPPYRVMIPDEGVDKITYDPSNFTRGFDYSTEMYYCIEIQRNFESLPRISIQLEAFNNSNILLNEIQFYSGIVSLNSQTDIQEIEHQETTTTPGPSNPLPPPTRPPPPPTAPPPPPTAPPPPPTAPPPPLPNGNILPATEPSEPTEFPPPQPPGTTVDNIFDLSSPTTIISILLCLVCTLTGCVGLFIVTICWFLLIKYKLRYVVVKEEVKKRKMHQESMSKGTIPTYTQATEMAFENVSDSTSARTPPLPQNHPLPNSYPQEQIYELIPNDRRQHSIVRSVYEVENMDDFTLGNYAELQIHANTNPFSNTSIRSPQYNSNHLTITENIEEGYIAMSPIK</sequence>
<dbReference type="AlphaFoldDB" id="A0AAV7KD81"/>
<evidence type="ECO:0000256" key="2">
    <source>
        <dbReference type="SAM" id="Phobius"/>
    </source>
</evidence>
<keyword evidence="4" id="KW-1185">Reference proteome</keyword>
<feature type="region of interest" description="Disordered" evidence="1">
    <location>
        <begin position="343"/>
        <end position="416"/>
    </location>
</feature>
<evidence type="ECO:0000313" key="3">
    <source>
        <dbReference type="EMBL" id="KAI6659222.1"/>
    </source>
</evidence>
<comment type="caution">
    <text evidence="3">The sequence shown here is derived from an EMBL/GenBank/DDBJ whole genome shotgun (WGS) entry which is preliminary data.</text>
</comment>
<accession>A0AAV7KD81</accession>
<protein>
    <submittedName>
        <fullName evidence="3">Uncharacterized protein</fullName>
    </submittedName>
</protein>
<reference evidence="3 4" key="1">
    <citation type="journal article" date="2023" name="BMC Biol.">
        <title>The compact genome of the sponge Oopsacas minuta (Hexactinellida) is lacking key metazoan core genes.</title>
        <authorList>
            <person name="Santini S."/>
            <person name="Schenkelaars Q."/>
            <person name="Jourda C."/>
            <person name="Duchesne M."/>
            <person name="Belahbib H."/>
            <person name="Rocher C."/>
            <person name="Selva M."/>
            <person name="Riesgo A."/>
            <person name="Vervoort M."/>
            <person name="Leys S.P."/>
            <person name="Kodjabachian L."/>
            <person name="Le Bivic A."/>
            <person name="Borchiellini C."/>
            <person name="Claverie J.M."/>
            <person name="Renard E."/>
        </authorList>
    </citation>
    <scope>NUCLEOTIDE SEQUENCE [LARGE SCALE GENOMIC DNA]</scope>
    <source>
        <strain evidence="3">SPO-2</strain>
    </source>
</reference>
<dbReference type="Proteomes" id="UP001165289">
    <property type="component" value="Unassembled WGS sequence"/>
</dbReference>
<name>A0AAV7KD81_9METZ</name>
<keyword evidence="2" id="KW-0812">Transmembrane</keyword>
<organism evidence="3 4">
    <name type="scientific">Oopsacas minuta</name>
    <dbReference type="NCBI Taxonomy" id="111878"/>
    <lineage>
        <taxon>Eukaryota</taxon>
        <taxon>Metazoa</taxon>
        <taxon>Porifera</taxon>
        <taxon>Hexactinellida</taxon>
        <taxon>Hexasterophora</taxon>
        <taxon>Lyssacinosida</taxon>
        <taxon>Leucopsacidae</taxon>
        <taxon>Oopsacas</taxon>
    </lineage>
</organism>
<evidence type="ECO:0000256" key="1">
    <source>
        <dbReference type="SAM" id="MobiDB-lite"/>
    </source>
</evidence>
<feature type="compositionally biased region" description="Pro residues" evidence="1">
    <location>
        <begin position="352"/>
        <end position="388"/>
    </location>
</feature>
<proteinExistence type="predicted"/>
<evidence type="ECO:0000313" key="4">
    <source>
        <dbReference type="Proteomes" id="UP001165289"/>
    </source>
</evidence>